<evidence type="ECO:0000313" key="2">
    <source>
        <dbReference type="Proteomes" id="UP000683925"/>
    </source>
</evidence>
<organism evidence="1 2">
    <name type="scientific">Paramecium octaurelia</name>
    <dbReference type="NCBI Taxonomy" id="43137"/>
    <lineage>
        <taxon>Eukaryota</taxon>
        <taxon>Sar</taxon>
        <taxon>Alveolata</taxon>
        <taxon>Ciliophora</taxon>
        <taxon>Intramacronucleata</taxon>
        <taxon>Oligohymenophorea</taxon>
        <taxon>Peniculida</taxon>
        <taxon>Parameciidae</taxon>
        <taxon>Paramecium</taxon>
    </lineage>
</organism>
<comment type="caution">
    <text evidence="1">The sequence shown here is derived from an EMBL/GenBank/DDBJ whole genome shotgun (WGS) entry which is preliminary data.</text>
</comment>
<sequence length="86" mass="10253">MHNVIGREQNGFASQIRVKHIYLQQEEQIRSNEMLNNYFINTQQPNFKDKSVLPQNSHGVTNQAQLHCSKIFNPVQKQWFQSLYQY</sequence>
<keyword evidence="2" id="KW-1185">Reference proteome</keyword>
<protein>
    <submittedName>
        <fullName evidence="1">Uncharacterized protein</fullName>
    </submittedName>
</protein>
<dbReference type="Proteomes" id="UP000683925">
    <property type="component" value="Unassembled WGS sequence"/>
</dbReference>
<dbReference type="AlphaFoldDB" id="A0A8S1W0E2"/>
<accession>A0A8S1W0E2</accession>
<evidence type="ECO:0000313" key="1">
    <source>
        <dbReference type="EMBL" id="CAD8183808.1"/>
    </source>
</evidence>
<name>A0A8S1W0E2_PAROT</name>
<gene>
    <name evidence="1" type="ORF">POCTA_138.1.T0810267</name>
</gene>
<reference evidence="1" key="1">
    <citation type="submission" date="2021-01" db="EMBL/GenBank/DDBJ databases">
        <authorList>
            <consortium name="Genoscope - CEA"/>
            <person name="William W."/>
        </authorList>
    </citation>
    <scope>NUCLEOTIDE SEQUENCE</scope>
</reference>
<dbReference type="EMBL" id="CAJJDP010000080">
    <property type="protein sequence ID" value="CAD8183808.1"/>
    <property type="molecule type" value="Genomic_DNA"/>
</dbReference>
<proteinExistence type="predicted"/>